<dbReference type="Proteomes" id="UP000289340">
    <property type="component" value="Chromosome 4"/>
</dbReference>
<evidence type="ECO:0000313" key="2">
    <source>
        <dbReference type="Proteomes" id="UP000289340"/>
    </source>
</evidence>
<dbReference type="AlphaFoldDB" id="A0A445KZG1"/>
<dbReference type="EMBL" id="QZWG01000004">
    <property type="protein sequence ID" value="RZC16323.1"/>
    <property type="molecule type" value="Genomic_DNA"/>
</dbReference>
<evidence type="ECO:0000313" key="1">
    <source>
        <dbReference type="EMBL" id="RZC16324.1"/>
    </source>
</evidence>
<gene>
    <name evidence="1" type="ORF">D0Y65_009539</name>
</gene>
<protein>
    <submittedName>
        <fullName evidence="1">Uncharacterized protein</fullName>
    </submittedName>
</protein>
<proteinExistence type="predicted"/>
<reference evidence="1 2" key="1">
    <citation type="submission" date="2018-09" db="EMBL/GenBank/DDBJ databases">
        <title>A high-quality reference genome of wild soybean provides a powerful tool to mine soybean genomes.</title>
        <authorList>
            <person name="Xie M."/>
            <person name="Chung C.Y.L."/>
            <person name="Li M.-W."/>
            <person name="Wong F.-L."/>
            <person name="Chan T.-F."/>
            <person name="Lam H.-M."/>
        </authorList>
    </citation>
    <scope>NUCLEOTIDE SEQUENCE [LARGE SCALE GENOMIC DNA]</scope>
    <source>
        <strain evidence="2">cv. W05</strain>
        <tissue evidence="1">Hypocotyl of etiolated seedlings</tissue>
    </source>
</reference>
<dbReference type="EMBL" id="QZWG01000004">
    <property type="protein sequence ID" value="RZC16324.1"/>
    <property type="molecule type" value="Genomic_DNA"/>
</dbReference>
<sequence length="74" mass="8056">MKLSSPACLFSCSSPACLLSHLLRISHLSDISLAPAWRSFAMRKEGCYDTQAKHHIRTLGKGRGKTQGSGPFIP</sequence>
<keyword evidence="2" id="KW-1185">Reference proteome</keyword>
<comment type="caution">
    <text evidence="1">The sequence shown here is derived from an EMBL/GenBank/DDBJ whole genome shotgun (WGS) entry which is preliminary data.</text>
</comment>
<accession>A0A445KZG1</accession>
<name>A0A445KZG1_GLYSO</name>
<organism evidence="1 2">
    <name type="scientific">Glycine soja</name>
    <name type="common">Wild soybean</name>
    <dbReference type="NCBI Taxonomy" id="3848"/>
    <lineage>
        <taxon>Eukaryota</taxon>
        <taxon>Viridiplantae</taxon>
        <taxon>Streptophyta</taxon>
        <taxon>Embryophyta</taxon>
        <taxon>Tracheophyta</taxon>
        <taxon>Spermatophyta</taxon>
        <taxon>Magnoliopsida</taxon>
        <taxon>eudicotyledons</taxon>
        <taxon>Gunneridae</taxon>
        <taxon>Pentapetalae</taxon>
        <taxon>rosids</taxon>
        <taxon>fabids</taxon>
        <taxon>Fabales</taxon>
        <taxon>Fabaceae</taxon>
        <taxon>Papilionoideae</taxon>
        <taxon>50 kb inversion clade</taxon>
        <taxon>NPAAA clade</taxon>
        <taxon>indigoferoid/millettioid clade</taxon>
        <taxon>Phaseoleae</taxon>
        <taxon>Glycine</taxon>
        <taxon>Glycine subgen. Soja</taxon>
    </lineage>
</organism>